<evidence type="ECO:0000313" key="2">
    <source>
        <dbReference type="Proteomes" id="UP001549122"/>
    </source>
</evidence>
<dbReference type="InterPro" id="IPR017853">
    <property type="entry name" value="GH"/>
</dbReference>
<proteinExistence type="predicted"/>
<comment type="caution">
    <text evidence="1">The sequence shown here is derived from an EMBL/GenBank/DDBJ whole genome shotgun (WGS) entry which is preliminary data.</text>
</comment>
<dbReference type="SUPFAM" id="SSF51445">
    <property type="entry name" value="(Trans)glycosidases"/>
    <property type="match status" value="1"/>
</dbReference>
<evidence type="ECO:0008006" key="3">
    <source>
        <dbReference type="Google" id="ProtNLM"/>
    </source>
</evidence>
<reference evidence="1 2" key="1">
    <citation type="submission" date="2024-06" db="EMBL/GenBank/DDBJ databases">
        <title>Genomic Encyclopedia of Type Strains, Phase IV (KMG-IV): sequencing the most valuable type-strain genomes for metagenomic binning, comparative biology and taxonomic classification.</title>
        <authorList>
            <person name="Goeker M."/>
        </authorList>
    </citation>
    <scope>NUCLEOTIDE SEQUENCE [LARGE SCALE GENOMIC DNA]</scope>
    <source>
        <strain evidence="1 2">DSM 28303</strain>
    </source>
</reference>
<dbReference type="RefSeq" id="WP_354365532.1">
    <property type="nucleotide sequence ID" value="NZ_JBEPLO010000015.1"/>
</dbReference>
<dbReference type="Proteomes" id="UP001549122">
    <property type="component" value="Unassembled WGS sequence"/>
</dbReference>
<keyword evidence="2" id="KW-1185">Reference proteome</keyword>
<gene>
    <name evidence="1" type="ORF">ABID29_001509</name>
</gene>
<protein>
    <recommendedName>
        <fullName evidence="3">DUF4832 domain-containing protein</fullName>
    </recommendedName>
</protein>
<name>A0ABV2FIJ9_9STRE</name>
<accession>A0ABV2FIJ9</accession>
<sequence>MKKHVRYFIIVLLIFVNVPCVKAYRNQIIGIDQSTLPKENTAGLINNRLSLQVNDGYQADELLASNLASIEVSKLHLSTLNHYIGGLASVSKIRLYITDGKISSEPKVSISVDSRQDVTYYAVDCQINEDEHGAYYEISISGNYLSHAYQVEFLEKINLKSIEVFGKVFNENIFQDAIIKQDGKLIDAYSMLDQTIKTDITLPTHTELEIIAPKGRGYLISQLIFASNFSSDQGARSIQLSYRDLNTREWVNLESADAIYTEEQDQRRQLWTVELPDIYTNHIKVNIVFNDKWGKGILTELNAIGVQRIDAISLADIIDHVDKVSPSTTVLSLNWLRDYGLSLEDYSVKLKTTSDASVISLDQHVYHSTVDQTVSVVYEISDASGTQVESPMIQVQVPREDTSKTYVDLVSDRTSFIKNPATGWVAYVEGFESSVYNLYGKTVHNPNARNKGLSLQIDTAVEAKEYWRQIDELTQEGMPISILYIRQPWSWFEPLEGQYAWKDSDSALYGLVEGARQRGIQLAFRVLTNSASGGRQATPQFVFDAGARSKYVDAGAYIGKTNEPYLDDSIFVEKFDSFIKAFADEYDNEGTAFIDAHGHGEWGEMNNGMYISFLSNMNRTVAVLQNIYEKHFGNVLLGGQLMSLKGQDTIQESFNPNGANFVMRRDAFGSSVYLDPHRKVIQYLRGEGIPLFAENCYHHFQSRDFRWSVAIDLPEGGGRNEYSGDDPFYTMRAMMKKVVDDAIDLRANTLDLRTLEDCKLFTYYGKSLLDYFNREGGYRISLQDLSFTPYEENQPVIIESTWTNYGEGIVPNKNKRWGNKIKITFALIDENDEVIYKDIVGTDEINIGDFEKGHMYKNIHLLDIDSAVKKGQYRLAVALTNEKMDYLPYIKLANRDKETPNGWLVLGDINIP</sequence>
<organism evidence="1 2">
    <name type="scientific">Streptococcus rupicaprae</name>
    <dbReference type="NCBI Taxonomy" id="759619"/>
    <lineage>
        <taxon>Bacteria</taxon>
        <taxon>Bacillati</taxon>
        <taxon>Bacillota</taxon>
        <taxon>Bacilli</taxon>
        <taxon>Lactobacillales</taxon>
        <taxon>Streptococcaceae</taxon>
        <taxon>Streptococcus</taxon>
    </lineage>
</organism>
<dbReference type="Gene3D" id="3.20.20.80">
    <property type="entry name" value="Glycosidases"/>
    <property type="match status" value="1"/>
</dbReference>
<dbReference type="EMBL" id="JBEPLO010000015">
    <property type="protein sequence ID" value="MET3558386.1"/>
    <property type="molecule type" value="Genomic_DNA"/>
</dbReference>
<evidence type="ECO:0000313" key="1">
    <source>
        <dbReference type="EMBL" id="MET3558386.1"/>
    </source>
</evidence>